<dbReference type="EMBL" id="AATJKW010000009">
    <property type="protein sequence ID" value="EFL9836817.1"/>
    <property type="molecule type" value="Genomic_DNA"/>
</dbReference>
<reference evidence="2" key="6">
    <citation type="submission" date="2023-10" db="EMBL/GenBank/DDBJ databases">
        <authorList>
            <person name="Leclercq S."/>
        </authorList>
    </citation>
    <scope>NUCLEOTIDE SEQUENCE</scope>
    <source>
        <strain evidence="2">F848</strain>
    </source>
</reference>
<dbReference type="Proteomes" id="UP000471490">
    <property type="component" value="Unassembled WGS sequence"/>
</dbReference>
<evidence type="ECO:0000313" key="14">
    <source>
        <dbReference type="Proteomes" id="UP000543257"/>
    </source>
</evidence>
<evidence type="ECO:0000313" key="7">
    <source>
        <dbReference type="EMBL" id="NDR90338.1"/>
    </source>
</evidence>
<reference evidence="12 13" key="3">
    <citation type="submission" date="2019-12" db="EMBL/GenBank/DDBJ databases">
        <authorList>
            <consortium name="NARMS: The National Antimicrobial Resistance Monitoring System"/>
        </authorList>
    </citation>
    <scope>NUCLEOTIDE SEQUENCE [LARGE SCALE GENOMIC DNA]</scope>
    <source>
        <strain evidence="3 12">CVM N19EC0189</strain>
        <strain evidence="4 13">CVM N19EC0596</strain>
    </source>
</reference>
<evidence type="ECO:0000313" key="5">
    <source>
        <dbReference type="EMBL" id="EFL9836817.1"/>
    </source>
</evidence>
<name>A0A0H0F8N3_ECOLX</name>
<dbReference type="Proteomes" id="UP000523197">
    <property type="component" value="Unassembled WGS sequence"/>
</dbReference>
<evidence type="ECO:0000313" key="2">
    <source>
        <dbReference type="EMBL" id="CAK1207419.1"/>
    </source>
</evidence>
<reference evidence="8 9" key="2">
    <citation type="submission" date="2018-12" db="EMBL/GenBank/DDBJ databases">
        <title>Food and Water Safety Consortium.</title>
        <authorList>
            <person name="Tyson S."/>
            <person name="Peterson C.-L."/>
            <person name="Olson A."/>
            <person name="Tyler S."/>
            <person name="Cabral J."/>
            <person name="Lynch T."/>
            <person name="Knox N."/>
            <person name="Van Domselaar G."/>
            <person name="Graham M."/>
        </authorList>
    </citation>
    <scope>NUCLEOTIDE SEQUENCE [LARGE SCALE GENOMIC DNA]</scope>
    <source>
        <strain evidence="8 9">FWSEC0118</strain>
    </source>
</reference>
<dbReference type="Proteomes" id="UP001190091">
    <property type="component" value="Unassembled WGS sequence"/>
</dbReference>
<dbReference type="EMBL" id="JABFNF010000018">
    <property type="protein sequence ID" value="MBA1888181.1"/>
    <property type="molecule type" value="Genomic_DNA"/>
</dbReference>
<sequence>MAQQRTTSLRSIPLDLDVKQEAVINGIEMGVLDNGIPYLTQNGLANVCGVQRLRIKEITDEWAQSVENGIFKKGRMTFIGTYLLNEGFTDEKLYIPIIRNGVEYHAYPDVVCMAILEYYAFEAKQAESETAIRSYRELAKKGLKTFIYEALKYQPEDPWRHYHDRVSLLKDKGTIPDGYFIIFNEIAGMMVDLINAGLAINQHTVPDGSVGSCWARHWKAKGLATEFGERVDCEHYYPEDFLQASSNPQIINAYPDSALSEFRRWFKHEYLTTKFPPYILKKSNVLPGGTEDANRLIEAFKKSELENKP</sequence>
<dbReference type="EMBL" id="VLTB01000051">
    <property type="protein sequence ID" value="NDR90338.1"/>
    <property type="molecule type" value="Genomic_DNA"/>
</dbReference>
<accession>A0A0H0F8N3</accession>
<evidence type="ECO:0000313" key="11">
    <source>
        <dbReference type="Proteomes" id="UP000523197"/>
    </source>
</evidence>
<dbReference type="Proteomes" id="UP000534496">
    <property type="component" value="Unassembled WGS sequence"/>
</dbReference>
<evidence type="ECO:0000313" key="8">
    <source>
        <dbReference type="EMBL" id="TJQ10941.1"/>
    </source>
</evidence>
<protein>
    <recommendedName>
        <fullName evidence="1">BstA-like C-terminal domain-containing protein</fullName>
    </recommendedName>
</protein>
<evidence type="ECO:0000313" key="9">
    <source>
        <dbReference type="Proteomes" id="UP000309937"/>
    </source>
</evidence>
<dbReference type="EMBL" id="AASVQO010000019">
    <property type="protein sequence ID" value="EFH3675704.1"/>
    <property type="molecule type" value="Genomic_DNA"/>
</dbReference>
<reference evidence="6 11" key="5">
    <citation type="submission" date="2020-05" db="EMBL/GenBank/DDBJ databases">
        <title>Epidemiological investigations into extended-spectrum beta-lactam resistant Escherichia coli ST457 carried by Australian Silver gulls identified clonal lineages that cause ExPEC disease.</title>
        <authorList>
            <person name="Nesporova K."/>
            <person name="Wyrsch E.R."/>
            <person name="Valcek A."/>
            <person name="Bitar I."/>
            <person name="Chaw K."/>
            <person name="Harris P."/>
            <person name="Hrabak J."/>
            <person name="Djordjevic S.P."/>
            <person name="Dolejska M."/>
        </authorList>
    </citation>
    <scope>NUCLEOTIDE SEQUENCE [LARGE SCALE GENOMIC DNA]</scope>
    <source>
        <strain evidence="6 11">CE1966</strain>
    </source>
</reference>
<feature type="domain" description="BstA-like C-terminal" evidence="1">
    <location>
        <begin position="159"/>
        <end position="283"/>
    </location>
</feature>
<reference evidence="5 14" key="1">
    <citation type="submission" date="2018-08" db="EMBL/GenBank/DDBJ databases">
        <authorList>
            <consortium name="GenomeTrakr network: Whole genome sequencing for foodborne pathogen traceback"/>
        </authorList>
    </citation>
    <scope>NUCLEOTIDE SEQUENCE [LARGE SCALE GENOMIC DNA]</scope>
    <source>
        <strain evidence="5 14">AZ-TG73583</strain>
    </source>
</reference>
<evidence type="ECO:0000313" key="4">
    <source>
        <dbReference type="EMBL" id="EFH6167438.1"/>
    </source>
</evidence>
<proteinExistence type="predicted"/>
<dbReference type="EMBL" id="RRGJ01000031">
    <property type="protein sequence ID" value="TJQ10941.1"/>
    <property type="molecule type" value="Genomic_DNA"/>
</dbReference>
<evidence type="ECO:0000313" key="10">
    <source>
        <dbReference type="Proteomes" id="UP000471490"/>
    </source>
</evidence>
<evidence type="ECO:0000313" key="13">
    <source>
        <dbReference type="Proteomes" id="UP000537181"/>
    </source>
</evidence>
<dbReference type="AlphaFoldDB" id="A0A0H0F8N3"/>
<dbReference type="Proteomes" id="UP000309937">
    <property type="component" value="Unassembled WGS sequence"/>
</dbReference>
<evidence type="ECO:0000313" key="3">
    <source>
        <dbReference type="EMBL" id="EFH3675704.1"/>
    </source>
</evidence>
<dbReference type="Pfam" id="PF26567">
    <property type="entry name" value="BstA_C"/>
    <property type="match status" value="1"/>
</dbReference>
<dbReference type="InterPro" id="IPR058744">
    <property type="entry name" value="BstA-like_C"/>
</dbReference>
<evidence type="ECO:0000313" key="6">
    <source>
        <dbReference type="EMBL" id="MBA1888181.1"/>
    </source>
</evidence>
<organism evidence="4 13">
    <name type="scientific">Escherichia coli</name>
    <dbReference type="NCBI Taxonomy" id="562"/>
    <lineage>
        <taxon>Bacteria</taxon>
        <taxon>Pseudomonadati</taxon>
        <taxon>Pseudomonadota</taxon>
        <taxon>Gammaproteobacteria</taxon>
        <taxon>Enterobacterales</taxon>
        <taxon>Enterobacteriaceae</taxon>
        <taxon>Escherichia</taxon>
    </lineage>
</organism>
<evidence type="ECO:0000259" key="1">
    <source>
        <dbReference type="Pfam" id="PF26567"/>
    </source>
</evidence>
<gene>
    <name evidence="8" type="ORF">C9Z68_18755</name>
    <name evidence="5" type="ORF">EN85_001782</name>
    <name evidence="3" type="ORF">F9461_21225</name>
    <name evidence="2" type="ORF">FGAF848_07460</name>
    <name evidence="7" type="ORF">FPI65_03280</name>
    <name evidence="4" type="ORF">GAJ12_20670</name>
    <name evidence="6" type="ORF">HLX92_18635</name>
</gene>
<dbReference type="Proteomes" id="UP000537181">
    <property type="component" value="Unassembled WGS sequence"/>
</dbReference>
<dbReference type="EMBL" id="AASWKX010000031">
    <property type="protein sequence ID" value="EFH6167438.1"/>
    <property type="molecule type" value="Genomic_DNA"/>
</dbReference>
<reference evidence="7 10" key="4">
    <citation type="journal article" date="2020" name="Int. J. Nanomedicine">
        <title>Consequences Of Long-Term Bacteria's Exposure To Silver Nanoformulations With Different PhysicoChemical Properties.</title>
        <authorList>
            <person name="Kedziora A."/>
            <person name="Wernecki M."/>
            <person name="Korzekwa K."/>
            <person name="Speruda M."/>
            <person name="Gerasymchuk Y."/>
            <person name="Lukowiak A."/>
            <person name="Bugla-Ploskonska G."/>
        </authorList>
    </citation>
    <scope>NUCLEOTIDE SEQUENCE [LARGE SCALE GENOMIC DNA]</scope>
    <source>
        <strain evidence="7 10">ATCC 11230</strain>
    </source>
</reference>
<evidence type="ECO:0000313" key="12">
    <source>
        <dbReference type="Proteomes" id="UP000534496"/>
    </source>
</evidence>
<dbReference type="EMBL" id="CAUZHL010000001">
    <property type="protein sequence ID" value="CAK1207419.1"/>
    <property type="molecule type" value="Genomic_DNA"/>
</dbReference>
<dbReference type="RefSeq" id="WP_000068668.1">
    <property type="nucleotide sequence ID" value="NZ_AP017617.1"/>
</dbReference>
<dbReference type="Proteomes" id="UP000543257">
    <property type="component" value="Unassembled WGS sequence"/>
</dbReference>
<comment type="caution">
    <text evidence="4">The sequence shown here is derived from an EMBL/GenBank/DDBJ whole genome shotgun (WGS) entry which is preliminary data.</text>
</comment>